<comment type="caution">
    <text evidence="15">The sequence shown here is derived from an EMBL/GenBank/DDBJ whole genome shotgun (WGS) entry which is preliminary data.</text>
</comment>
<dbReference type="PANTHER" id="PTHR13710:SF105">
    <property type="entry name" value="ATP-DEPENDENT DNA HELICASE Q1"/>
    <property type="match status" value="1"/>
</dbReference>
<dbReference type="NCBIfam" id="TIGR00614">
    <property type="entry name" value="recQ_fam"/>
    <property type="match status" value="1"/>
</dbReference>
<dbReference type="EMBL" id="JANDHW010000005">
    <property type="protein sequence ID" value="MCP9611700.1"/>
    <property type="molecule type" value="Genomic_DNA"/>
</dbReference>
<dbReference type="Proteomes" id="UP001205603">
    <property type="component" value="Unassembled WGS sequence"/>
</dbReference>
<dbReference type="SUPFAM" id="SSF52540">
    <property type="entry name" value="P-loop containing nucleoside triphosphate hydrolases"/>
    <property type="match status" value="1"/>
</dbReference>
<evidence type="ECO:0000256" key="6">
    <source>
        <dbReference type="ARBA" id="ARBA00022840"/>
    </source>
</evidence>
<dbReference type="InterPro" id="IPR011545">
    <property type="entry name" value="DEAD/DEAH_box_helicase_dom"/>
</dbReference>
<keyword evidence="8" id="KW-0413">Isomerase</keyword>
<feature type="domain" description="Helicase ATP-binding" evidence="13">
    <location>
        <begin position="26"/>
        <end position="194"/>
    </location>
</feature>
<keyword evidence="6" id="KW-0067">ATP-binding</keyword>
<evidence type="ECO:0000256" key="10">
    <source>
        <dbReference type="ARBA" id="ARBA00034808"/>
    </source>
</evidence>
<dbReference type="Pfam" id="PF00271">
    <property type="entry name" value="Helicase_C"/>
    <property type="match status" value="1"/>
</dbReference>
<dbReference type="Pfam" id="PF00270">
    <property type="entry name" value="DEAD"/>
    <property type="match status" value="1"/>
</dbReference>
<dbReference type="PROSITE" id="PS51192">
    <property type="entry name" value="HELICASE_ATP_BIND_1"/>
    <property type="match status" value="1"/>
</dbReference>
<dbReference type="PROSITE" id="PS00690">
    <property type="entry name" value="DEAH_ATP_HELICASE"/>
    <property type="match status" value="1"/>
</dbReference>
<dbReference type="RefSeq" id="WP_255026931.1">
    <property type="nucleotide sequence ID" value="NZ_JANDHW010000005.1"/>
</dbReference>
<dbReference type="PROSITE" id="PS51194">
    <property type="entry name" value="HELICASE_CTER"/>
    <property type="match status" value="1"/>
</dbReference>
<feature type="domain" description="Helicase C-terminal" evidence="14">
    <location>
        <begin position="218"/>
        <end position="368"/>
    </location>
</feature>
<keyword evidence="4" id="KW-0378">Hydrolase</keyword>
<dbReference type="GO" id="GO:0004386">
    <property type="term" value="F:helicase activity"/>
    <property type="evidence" value="ECO:0007669"/>
    <property type="project" value="UniProtKB-KW"/>
</dbReference>
<evidence type="ECO:0000256" key="8">
    <source>
        <dbReference type="ARBA" id="ARBA00023235"/>
    </source>
</evidence>
<evidence type="ECO:0000313" key="16">
    <source>
        <dbReference type="Proteomes" id="UP001205603"/>
    </source>
</evidence>
<dbReference type="InterPro" id="IPR014001">
    <property type="entry name" value="Helicase_ATP-bd"/>
</dbReference>
<proteinExistence type="inferred from homology"/>
<dbReference type="InterPro" id="IPR001650">
    <property type="entry name" value="Helicase_C-like"/>
</dbReference>
<protein>
    <recommendedName>
        <fullName evidence="11">ATP-dependent DNA helicase RecQ</fullName>
        <ecNumber evidence="10">5.6.2.4</ecNumber>
    </recommendedName>
    <alternativeName>
        <fullName evidence="12">DNA 3'-5' helicase RecQ</fullName>
    </alternativeName>
</protein>
<reference evidence="15 16" key="1">
    <citation type="submission" date="2022-07" db="EMBL/GenBank/DDBJ databases">
        <title>Fecal culturing of patients with breast cancer.</title>
        <authorList>
            <person name="Teng N.M.Y."/>
            <person name="Kiu R."/>
            <person name="Evans R."/>
            <person name="Baker D.J."/>
            <person name="Zenner C."/>
            <person name="Robinson S.D."/>
            <person name="Hall L.J."/>
        </authorList>
    </citation>
    <scope>NUCLEOTIDE SEQUENCE [LARGE SCALE GENOMIC DNA]</scope>
    <source>
        <strain evidence="15 16">LH1063</strain>
    </source>
</reference>
<dbReference type="Gene3D" id="3.40.50.300">
    <property type="entry name" value="P-loop containing nucleotide triphosphate hydrolases"/>
    <property type="match status" value="2"/>
</dbReference>
<dbReference type="InterPro" id="IPR036388">
    <property type="entry name" value="WH-like_DNA-bd_sf"/>
</dbReference>
<evidence type="ECO:0000256" key="3">
    <source>
        <dbReference type="ARBA" id="ARBA00022741"/>
    </source>
</evidence>
<dbReference type="InterPro" id="IPR027417">
    <property type="entry name" value="P-loop_NTPase"/>
</dbReference>
<dbReference type="EC" id="5.6.2.4" evidence="10"/>
<evidence type="ECO:0000256" key="5">
    <source>
        <dbReference type="ARBA" id="ARBA00022806"/>
    </source>
</evidence>
<organism evidence="15 16">
    <name type="scientific">Coprobacter tertius</name>
    <dbReference type="NCBI Taxonomy" id="2944915"/>
    <lineage>
        <taxon>Bacteria</taxon>
        <taxon>Pseudomonadati</taxon>
        <taxon>Bacteroidota</taxon>
        <taxon>Bacteroidia</taxon>
        <taxon>Bacteroidales</taxon>
        <taxon>Barnesiellaceae</taxon>
        <taxon>Coprobacter</taxon>
    </lineage>
</organism>
<evidence type="ECO:0000256" key="1">
    <source>
        <dbReference type="ARBA" id="ARBA00005446"/>
    </source>
</evidence>
<comment type="similarity">
    <text evidence="1">Belongs to the helicase family. RecQ subfamily.</text>
</comment>
<dbReference type="InterPro" id="IPR004589">
    <property type="entry name" value="DNA_helicase_ATP-dep_RecQ"/>
</dbReference>
<evidence type="ECO:0000256" key="11">
    <source>
        <dbReference type="ARBA" id="ARBA00044535"/>
    </source>
</evidence>
<gene>
    <name evidence="15" type="ORF">NMU02_06310</name>
</gene>
<name>A0ABT1MGD8_9BACT</name>
<comment type="catalytic activity">
    <reaction evidence="9">
        <text>Couples ATP hydrolysis with the unwinding of duplex DNA by translocating in the 3'-5' direction.</text>
        <dbReference type="EC" id="5.6.2.4"/>
    </reaction>
</comment>
<evidence type="ECO:0000313" key="15">
    <source>
        <dbReference type="EMBL" id="MCP9611700.1"/>
    </source>
</evidence>
<evidence type="ECO:0000256" key="9">
    <source>
        <dbReference type="ARBA" id="ARBA00034617"/>
    </source>
</evidence>
<dbReference type="InterPro" id="IPR002464">
    <property type="entry name" value="DNA/RNA_helicase_DEAH_CS"/>
</dbReference>
<dbReference type="SMART" id="SM00490">
    <property type="entry name" value="HELICc"/>
    <property type="match status" value="1"/>
</dbReference>
<keyword evidence="5 15" id="KW-0347">Helicase</keyword>
<evidence type="ECO:0000256" key="7">
    <source>
        <dbReference type="ARBA" id="ARBA00023125"/>
    </source>
</evidence>
<dbReference type="CDD" id="cd17920">
    <property type="entry name" value="DEXHc_RecQ"/>
    <property type="match status" value="1"/>
</dbReference>
<keyword evidence="3" id="KW-0547">Nucleotide-binding</keyword>
<evidence type="ECO:0000259" key="14">
    <source>
        <dbReference type="PROSITE" id="PS51194"/>
    </source>
</evidence>
<sequence length="632" mass="73312">MTNNIHDILAEYWGYSEFRPLQEDIIHSVLSGKDTLGLMPTGGGKSLTFQIPAMATEGICLVITPLIALMKDQVDDLRNRGIKANYICSGLSRRETNVALDNCIYGKYKFLYVSPERLSSELFLSKLKAMKVSLIVVDEAHCISQWGYDFRPSYLKIADIRDIFPEVSILALTATATPQVATDIQEKLRFKKGNLFKKSFNRPNLSYVVRYGDNKIQQLVHILNRVPGTAVVYVRSRKRSKEISEMLRENGISSDFYHAGLQREIKNEKQQKWKSGECRVMVSTNAFGMGIDKADVRVVAHIDLPDSPEEYYQEAGRAGRDGKRAYAVIIYSKTDKAKLKKRISDAFPEREFIRRIYDSLCYFLQIAEGEGLNTMYEFDLNAFCRTYKYPILPAYNALKLLEQAGYIVFTEEIDSLSRLMMTIQRDELYKFNQSDKNERLLQCILRSYTGLFTDYVFIQEDLIAQRSGLSRQEIYEGLIFLSKSHILHYIPRKKTPYIIFSSRRIESKYISISREIYEKRKERYVHRIESMLGYVHAEEECRVKVLLHYFGEEINECGECDICKRKNERNLSTSTFLKAKKAIYQAISTDKNSLNKIIESIQMPQEEIVETLRYLCDEKQIVHKEGLYYINQ</sequence>
<evidence type="ECO:0000256" key="12">
    <source>
        <dbReference type="ARBA" id="ARBA00044550"/>
    </source>
</evidence>
<evidence type="ECO:0000259" key="13">
    <source>
        <dbReference type="PROSITE" id="PS51192"/>
    </source>
</evidence>
<accession>A0ABT1MGD8</accession>
<evidence type="ECO:0000256" key="2">
    <source>
        <dbReference type="ARBA" id="ARBA00022723"/>
    </source>
</evidence>
<dbReference type="InterPro" id="IPR032284">
    <property type="entry name" value="RecQ_Zn-bd"/>
</dbReference>
<dbReference type="Pfam" id="PF16124">
    <property type="entry name" value="RecQ_Zn_bind"/>
    <property type="match status" value="1"/>
</dbReference>
<dbReference type="Gene3D" id="1.10.10.10">
    <property type="entry name" value="Winged helix-like DNA-binding domain superfamily/Winged helix DNA-binding domain"/>
    <property type="match status" value="1"/>
</dbReference>
<keyword evidence="16" id="KW-1185">Reference proteome</keyword>
<keyword evidence="2" id="KW-0479">Metal-binding</keyword>
<dbReference type="PANTHER" id="PTHR13710">
    <property type="entry name" value="DNA HELICASE RECQ FAMILY MEMBER"/>
    <property type="match status" value="1"/>
</dbReference>
<evidence type="ECO:0000256" key="4">
    <source>
        <dbReference type="ARBA" id="ARBA00022801"/>
    </source>
</evidence>
<keyword evidence="7" id="KW-0238">DNA-binding</keyword>
<dbReference type="SMART" id="SM00487">
    <property type="entry name" value="DEXDc"/>
    <property type="match status" value="1"/>
</dbReference>